<dbReference type="AlphaFoldDB" id="A0A485NGZ9"/>
<dbReference type="PANTHER" id="PTHR11905">
    <property type="entry name" value="ADAM A DISINTEGRIN AND METALLOPROTEASE DOMAIN"/>
    <property type="match status" value="1"/>
</dbReference>
<dbReference type="EMBL" id="CAAGRJ010012860">
    <property type="protein sequence ID" value="VFV29482.1"/>
    <property type="molecule type" value="Genomic_DNA"/>
</dbReference>
<keyword evidence="4" id="KW-1185">Reference proteome</keyword>
<keyword evidence="1" id="KW-1015">Disulfide bond</keyword>
<organism evidence="3 4">
    <name type="scientific">Lynx pardinus</name>
    <name type="common">Iberian lynx</name>
    <name type="synonym">Felis pardina</name>
    <dbReference type="NCBI Taxonomy" id="191816"/>
    <lineage>
        <taxon>Eukaryota</taxon>
        <taxon>Metazoa</taxon>
        <taxon>Chordata</taxon>
        <taxon>Craniata</taxon>
        <taxon>Vertebrata</taxon>
        <taxon>Euteleostomi</taxon>
        <taxon>Mammalia</taxon>
        <taxon>Eutheria</taxon>
        <taxon>Laurasiatheria</taxon>
        <taxon>Carnivora</taxon>
        <taxon>Feliformia</taxon>
        <taxon>Felidae</taxon>
        <taxon>Felinae</taxon>
        <taxon>Lynx</taxon>
    </lineage>
</organism>
<dbReference type="Proteomes" id="UP000386466">
    <property type="component" value="Unassembled WGS sequence"/>
</dbReference>
<evidence type="ECO:0000313" key="4">
    <source>
        <dbReference type="Proteomes" id="UP000386466"/>
    </source>
</evidence>
<name>A0A485NGZ9_LYNPA</name>
<proteinExistence type="predicted"/>
<dbReference type="InterPro" id="IPR002870">
    <property type="entry name" value="Peptidase_M12B_N"/>
</dbReference>
<evidence type="ECO:0000259" key="2">
    <source>
        <dbReference type="Pfam" id="PF01562"/>
    </source>
</evidence>
<sequence>MHVHVGAWVPGRTRLECARRRRWKVLWEPHGVTCHIRAGQLLAALFATYPYASPLILLSRLSFFFHRGLIANSFTETHYLLDGTDVSLTRNYTGHCYYHGHVQGSSGSTASLSTCSGLRGLITFENNTYLLEPMKNETNEYKLFPVENLRGTWGSCGSHHGTSAPAAETRLPPPSQMWARRHKRETLKMTKYVELVIVADNREVRAL</sequence>
<gene>
    <name evidence="3" type="ORF">LYPA_23C013983</name>
</gene>
<keyword evidence="3" id="KW-0401">Integrin</keyword>
<dbReference type="GO" id="GO:0007229">
    <property type="term" value="P:integrin-mediated signaling pathway"/>
    <property type="evidence" value="ECO:0007669"/>
    <property type="project" value="UniProtKB-KW"/>
</dbReference>
<evidence type="ECO:0000256" key="1">
    <source>
        <dbReference type="ARBA" id="ARBA00023157"/>
    </source>
</evidence>
<accession>A0A485NGZ9</accession>
<dbReference type="Pfam" id="PF01562">
    <property type="entry name" value="Pep_M12B_propep"/>
    <property type="match status" value="1"/>
</dbReference>
<protein>
    <submittedName>
        <fullName evidence="3">Disintegrin and metalloproteinase</fullName>
    </submittedName>
</protein>
<feature type="domain" description="Peptidase M12B propeptide" evidence="2">
    <location>
        <begin position="66"/>
        <end position="103"/>
    </location>
</feature>
<evidence type="ECO:0000313" key="3">
    <source>
        <dbReference type="EMBL" id="VFV29482.1"/>
    </source>
</evidence>
<dbReference type="PANTHER" id="PTHR11905:SF112">
    <property type="entry name" value="DISINTEGRIN AND METALLOPROTEINASE DOMAIN-CONTAINING PROTEIN 12"/>
    <property type="match status" value="1"/>
</dbReference>
<reference evidence="3 4" key="1">
    <citation type="submission" date="2019-01" db="EMBL/GenBank/DDBJ databases">
        <authorList>
            <person name="Alioto T."/>
            <person name="Alioto T."/>
        </authorList>
    </citation>
    <scope>NUCLEOTIDE SEQUENCE [LARGE SCALE GENOMIC DNA]</scope>
</reference>